<name>A0A4C1XE22_EUMVA</name>
<evidence type="ECO:0000313" key="3">
    <source>
        <dbReference type="Proteomes" id="UP000299102"/>
    </source>
</evidence>
<evidence type="ECO:0000313" key="2">
    <source>
        <dbReference type="EMBL" id="GBP60435.1"/>
    </source>
</evidence>
<reference evidence="2 3" key="1">
    <citation type="journal article" date="2019" name="Commun. Biol.">
        <title>The bagworm genome reveals a unique fibroin gene that provides high tensile strength.</title>
        <authorList>
            <person name="Kono N."/>
            <person name="Nakamura H."/>
            <person name="Ohtoshi R."/>
            <person name="Tomita M."/>
            <person name="Numata K."/>
            <person name="Arakawa K."/>
        </authorList>
    </citation>
    <scope>NUCLEOTIDE SEQUENCE [LARGE SCALE GENOMIC DNA]</scope>
</reference>
<dbReference type="EMBL" id="BGZK01000787">
    <property type="protein sequence ID" value="GBP60435.1"/>
    <property type="molecule type" value="Genomic_DNA"/>
</dbReference>
<evidence type="ECO:0000256" key="1">
    <source>
        <dbReference type="SAM" id="MobiDB-lite"/>
    </source>
</evidence>
<dbReference type="Proteomes" id="UP000299102">
    <property type="component" value="Unassembled WGS sequence"/>
</dbReference>
<proteinExistence type="predicted"/>
<accession>A0A4C1XE22</accession>
<sequence>MNNAARVRRSAKPANSRIIQSRGVNPAGMRCRCAISIISDEAPAPRPGRAPRANCCARTRVCADSVTLCCRFERFLRRQLFSTITSTTSSHVIVKVLFAIADVPLRITMIKTSTNIYTDIIKTNRRAFWELSSYESLIEATAATRRPSASGQDIRPPSASAADRTPAGRPRAQRTGHPPAVRERTGHSPAVAFLRQLSRLRAKPKQAETGRAPEIRAGVSRIKRSQNRHDVRNGERQIHLGLEKLSPAGGGVGAAATTALSKY</sequence>
<dbReference type="AlphaFoldDB" id="A0A4C1XE22"/>
<gene>
    <name evidence="2" type="ORF">EVAR_98332_1</name>
</gene>
<feature type="region of interest" description="Disordered" evidence="1">
    <location>
        <begin position="144"/>
        <end position="188"/>
    </location>
</feature>
<comment type="caution">
    <text evidence="2">The sequence shown here is derived from an EMBL/GenBank/DDBJ whole genome shotgun (WGS) entry which is preliminary data.</text>
</comment>
<protein>
    <submittedName>
        <fullName evidence="2">Uncharacterized protein</fullName>
    </submittedName>
</protein>
<keyword evidence="3" id="KW-1185">Reference proteome</keyword>
<organism evidence="2 3">
    <name type="scientific">Eumeta variegata</name>
    <name type="common">Bagworm moth</name>
    <name type="synonym">Eumeta japonica</name>
    <dbReference type="NCBI Taxonomy" id="151549"/>
    <lineage>
        <taxon>Eukaryota</taxon>
        <taxon>Metazoa</taxon>
        <taxon>Ecdysozoa</taxon>
        <taxon>Arthropoda</taxon>
        <taxon>Hexapoda</taxon>
        <taxon>Insecta</taxon>
        <taxon>Pterygota</taxon>
        <taxon>Neoptera</taxon>
        <taxon>Endopterygota</taxon>
        <taxon>Lepidoptera</taxon>
        <taxon>Glossata</taxon>
        <taxon>Ditrysia</taxon>
        <taxon>Tineoidea</taxon>
        <taxon>Psychidae</taxon>
        <taxon>Oiketicinae</taxon>
        <taxon>Eumeta</taxon>
    </lineage>
</organism>